<name>A0A0D1Y5X2_9EURO</name>
<evidence type="ECO:0000256" key="3">
    <source>
        <dbReference type="ARBA" id="ARBA00022642"/>
    </source>
</evidence>
<dbReference type="InterPro" id="IPR027545">
    <property type="entry name" value="Kynurenine_monooxygenase"/>
</dbReference>
<dbReference type="Gene3D" id="3.50.50.60">
    <property type="entry name" value="FAD/NAD(P)-binding domain"/>
    <property type="match status" value="1"/>
</dbReference>
<evidence type="ECO:0000256" key="1">
    <source>
        <dbReference type="ARBA" id="ARBA00001974"/>
    </source>
</evidence>
<feature type="domain" description="FAD-binding" evidence="13">
    <location>
        <begin position="7"/>
        <end position="372"/>
    </location>
</feature>
<dbReference type="FunFam" id="3.50.50.60:FF:000129">
    <property type="entry name" value="Kynurenine 3-monooxygenase"/>
    <property type="match status" value="1"/>
</dbReference>
<evidence type="ECO:0000256" key="7">
    <source>
        <dbReference type="ARBA" id="ARBA00023002"/>
    </source>
</evidence>
<proteinExistence type="inferred from homology"/>
<dbReference type="HAMAP" id="MF_01971">
    <property type="entry name" value="Kynurenine_monooxygenase"/>
    <property type="match status" value="1"/>
</dbReference>
<dbReference type="PANTHER" id="PTHR46028">
    <property type="entry name" value="KYNURENINE 3-MONOOXYGENASE"/>
    <property type="match status" value="1"/>
</dbReference>
<dbReference type="GO" id="GO:0071949">
    <property type="term" value="F:FAD binding"/>
    <property type="evidence" value="ECO:0007669"/>
    <property type="project" value="InterPro"/>
</dbReference>
<keyword evidence="12" id="KW-1133">Transmembrane helix</keyword>
<dbReference type="UniPathway" id="UPA00253">
    <property type="reaction ID" value="UER00328"/>
</dbReference>
<dbReference type="PRINTS" id="PR00420">
    <property type="entry name" value="RNGMNOXGNASE"/>
</dbReference>
<dbReference type="PANTHER" id="PTHR46028:SF2">
    <property type="entry name" value="KYNURENINE 3-MONOOXYGENASE"/>
    <property type="match status" value="1"/>
</dbReference>
<reference evidence="14 15" key="1">
    <citation type="submission" date="2015-01" db="EMBL/GenBank/DDBJ databases">
        <title>The Genome Sequence of Exophiala sideris CBS121828.</title>
        <authorList>
            <consortium name="The Broad Institute Genomics Platform"/>
            <person name="Cuomo C."/>
            <person name="de Hoog S."/>
            <person name="Gorbushina A."/>
            <person name="Stielow B."/>
            <person name="Teixiera M."/>
            <person name="Abouelleil A."/>
            <person name="Chapman S.B."/>
            <person name="Priest M."/>
            <person name="Young S.K."/>
            <person name="Wortman J."/>
            <person name="Nusbaum C."/>
            <person name="Birren B."/>
        </authorList>
    </citation>
    <scope>NUCLEOTIDE SEQUENCE [LARGE SCALE GENOMIC DNA]</scope>
    <source>
        <strain evidence="14 15">CBS 121828</strain>
    </source>
</reference>
<dbReference type="EMBL" id="KN846954">
    <property type="protein sequence ID" value="KIV78277.1"/>
    <property type="molecule type" value="Genomic_DNA"/>
</dbReference>
<dbReference type="GO" id="GO:0043420">
    <property type="term" value="P:anthranilate metabolic process"/>
    <property type="evidence" value="ECO:0007669"/>
    <property type="project" value="UniProtKB-UniRule"/>
</dbReference>
<evidence type="ECO:0000256" key="5">
    <source>
        <dbReference type="ARBA" id="ARBA00022827"/>
    </source>
</evidence>
<evidence type="ECO:0000256" key="9">
    <source>
        <dbReference type="ARBA" id="ARBA00023128"/>
    </source>
</evidence>
<accession>A0A0D1Y5X2</accession>
<dbReference type="Proteomes" id="UP000053599">
    <property type="component" value="Unassembled WGS sequence"/>
</dbReference>
<keyword evidence="2 11" id="KW-0285">Flavoprotein</keyword>
<evidence type="ECO:0000256" key="12">
    <source>
        <dbReference type="SAM" id="Phobius"/>
    </source>
</evidence>
<feature type="transmembrane region" description="Helical" evidence="12">
    <location>
        <begin position="438"/>
        <end position="462"/>
    </location>
</feature>
<dbReference type="EC" id="1.14.13.9" evidence="11"/>
<evidence type="ECO:0000259" key="13">
    <source>
        <dbReference type="Pfam" id="PF01494"/>
    </source>
</evidence>
<dbReference type="GO" id="GO:0004502">
    <property type="term" value="F:kynurenine 3-monooxygenase activity"/>
    <property type="evidence" value="ECO:0007669"/>
    <property type="project" value="UniProtKB-UniRule"/>
</dbReference>
<evidence type="ECO:0000256" key="6">
    <source>
        <dbReference type="ARBA" id="ARBA00022857"/>
    </source>
</evidence>
<comment type="pathway">
    <text evidence="11">Cofactor biosynthesis; NAD(+) biosynthesis; quinolinate from L-kynurenine: step 1/3.</text>
</comment>
<comment type="similarity">
    <text evidence="11">Belongs to the aromatic-ring hydroxylase family. KMO subfamily.</text>
</comment>
<dbReference type="HOGENOM" id="CLU_023210_2_1_1"/>
<keyword evidence="12" id="KW-0812">Transmembrane</keyword>
<comment type="catalytic activity">
    <reaction evidence="10 11">
        <text>L-kynurenine + NADPH + O2 + H(+) = 3-hydroxy-L-kynurenine + NADP(+) + H2O</text>
        <dbReference type="Rhea" id="RHEA:20545"/>
        <dbReference type="ChEBI" id="CHEBI:15377"/>
        <dbReference type="ChEBI" id="CHEBI:15378"/>
        <dbReference type="ChEBI" id="CHEBI:15379"/>
        <dbReference type="ChEBI" id="CHEBI:57783"/>
        <dbReference type="ChEBI" id="CHEBI:57959"/>
        <dbReference type="ChEBI" id="CHEBI:58125"/>
        <dbReference type="ChEBI" id="CHEBI:58349"/>
        <dbReference type="EC" id="1.14.13.9"/>
    </reaction>
</comment>
<keyword evidence="6 11" id="KW-0521">NADP</keyword>
<evidence type="ECO:0000256" key="11">
    <source>
        <dbReference type="HAMAP-Rule" id="MF_03018"/>
    </source>
</evidence>
<keyword evidence="4 11" id="KW-1000">Mitochondrion outer membrane</keyword>
<keyword evidence="11 12" id="KW-0472">Membrane</keyword>
<protein>
    <recommendedName>
        <fullName evidence="11">Kynurenine 3-monooxygenase</fullName>
        <ecNumber evidence="11">1.14.13.9</ecNumber>
    </recommendedName>
    <alternativeName>
        <fullName evidence="11">Biosynthesis of nicotinic acid protein 4</fullName>
    </alternativeName>
    <alternativeName>
        <fullName evidence="11">Kynurenine 3-hydroxylase</fullName>
    </alternativeName>
</protein>
<dbReference type="GO" id="GO:0005741">
    <property type="term" value="C:mitochondrial outer membrane"/>
    <property type="evidence" value="ECO:0007669"/>
    <property type="project" value="UniProtKB-SubCell"/>
</dbReference>
<organism evidence="14 15">
    <name type="scientific">Exophiala sideris</name>
    <dbReference type="NCBI Taxonomy" id="1016849"/>
    <lineage>
        <taxon>Eukaryota</taxon>
        <taxon>Fungi</taxon>
        <taxon>Dikarya</taxon>
        <taxon>Ascomycota</taxon>
        <taxon>Pezizomycotina</taxon>
        <taxon>Eurotiomycetes</taxon>
        <taxon>Chaetothyriomycetidae</taxon>
        <taxon>Chaetothyriales</taxon>
        <taxon>Herpotrichiellaceae</taxon>
        <taxon>Exophiala</taxon>
    </lineage>
</organism>
<sequence length="487" mass="54907">MMEGKKIVVVGAGPVGSLAALYASQRGAEVEVYELRDDLRNLETTPLNFTKSINLALSERGINALRSAGNAELLQAILLQTIPMHGRMIHTRTAAGALSEQSQLYDVHGRFQRSVDRAGLNRVLLDHLDSLPNVKFFFQHKMTGADFHKKKAWFEIKDPADSVYDRAREIEVDFDLLIGADGAHSAARYHMMKYARTDYHQEYIDCLWSEFTMPSNESGDFAISPNHLHIWPAGSFMFIALPNLDKSFVCTFFGPVELFKTLEEGSDDDLVSTFDKHFPGVTTYIQPEDLVAQFKRNPHLPLINIKCSPHHYGDSVVIVGDAANAMVPFYGQGMNAGLESVRVLFSKLDENPDFAEALAKYTAERTTDAHTIAELALGNYTEMRSSVTSPLYKWRKYIEESLDKYFPSLGWATQYSRVSFSNMRYSDVVQYSKRQKRALSVLFLALAATAVAGPSAALWFYLYRYNRQKRSNLTWSPKSLTSFFSST</sequence>
<dbReference type="GO" id="GO:0019805">
    <property type="term" value="P:quinolinate biosynthetic process"/>
    <property type="evidence" value="ECO:0007669"/>
    <property type="project" value="UniProtKB-UniRule"/>
</dbReference>
<dbReference type="GO" id="GO:0034354">
    <property type="term" value="P:'de novo' NAD+ biosynthetic process from L-tryptophan"/>
    <property type="evidence" value="ECO:0007669"/>
    <property type="project" value="UniProtKB-UniRule"/>
</dbReference>
<dbReference type="GO" id="GO:0006569">
    <property type="term" value="P:L-tryptophan catabolic process"/>
    <property type="evidence" value="ECO:0007669"/>
    <property type="project" value="UniProtKB-UniRule"/>
</dbReference>
<gene>
    <name evidence="11" type="primary">BNA4</name>
    <name evidence="14" type="ORF">PV11_10007</name>
</gene>
<comment type="cofactor">
    <cofactor evidence="1 11">
        <name>FAD</name>
        <dbReference type="ChEBI" id="CHEBI:57692"/>
    </cofactor>
</comment>
<dbReference type="GO" id="GO:0070189">
    <property type="term" value="P:kynurenine metabolic process"/>
    <property type="evidence" value="ECO:0007669"/>
    <property type="project" value="TreeGrafter"/>
</dbReference>
<dbReference type="SUPFAM" id="SSF51905">
    <property type="entry name" value="FAD/NAD(P)-binding domain"/>
    <property type="match status" value="1"/>
</dbReference>
<keyword evidence="3 11" id="KW-0662">Pyridine nucleotide biosynthesis</keyword>
<evidence type="ECO:0000256" key="2">
    <source>
        <dbReference type="ARBA" id="ARBA00022630"/>
    </source>
</evidence>
<dbReference type="Pfam" id="PF01494">
    <property type="entry name" value="FAD_binding_3"/>
    <property type="match status" value="1"/>
</dbReference>
<keyword evidence="9 11" id="KW-0496">Mitochondrion</keyword>
<dbReference type="OrthoDB" id="10053569at2759"/>
<keyword evidence="7 11" id="KW-0560">Oxidoreductase</keyword>
<keyword evidence="8 11" id="KW-0503">Monooxygenase</keyword>
<dbReference type="InterPro" id="IPR036188">
    <property type="entry name" value="FAD/NAD-bd_sf"/>
</dbReference>
<comment type="subcellular location">
    <subcellularLocation>
        <location evidence="11">Mitochondrion outer membrane</location>
    </subcellularLocation>
</comment>
<evidence type="ECO:0000256" key="8">
    <source>
        <dbReference type="ARBA" id="ARBA00023033"/>
    </source>
</evidence>
<evidence type="ECO:0000256" key="10">
    <source>
        <dbReference type="ARBA" id="ARBA00047818"/>
    </source>
</evidence>
<dbReference type="InterPro" id="IPR002938">
    <property type="entry name" value="FAD-bd"/>
</dbReference>
<dbReference type="STRING" id="1016849.A0A0D1Y5X2"/>
<evidence type="ECO:0000256" key="4">
    <source>
        <dbReference type="ARBA" id="ARBA00022787"/>
    </source>
</evidence>
<comment type="function">
    <text evidence="11">Catalyzes the hydroxylation of L-kynurenine (L-Kyn) to form 3-hydroxy-L-kynurenine (L-3OHKyn). Required for synthesis of quinolinic acid.</text>
</comment>
<dbReference type="AlphaFoldDB" id="A0A0D1Y5X2"/>
<evidence type="ECO:0000313" key="14">
    <source>
        <dbReference type="EMBL" id="KIV78277.1"/>
    </source>
</evidence>
<evidence type="ECO:0000313" key="15">
    <source>
        <dbReference type="Proteomes" id="UP000053599"/>
    </source>
</evidence>
<keyword evidence="5 11" id="KW-0274">FAD</keyword>